<dbReference type="Proteomes" id="UP001359485">
    <property type="component" value="Unassembled WGS sequence"/>
</dbReference>
<gene>
    <name evidence="3" type="ORF">RUM44_013893</name>
</gene>
<protein>
    <recommendedName>
        <fullName evidence="2">TOG domain-containing protein</fullName>
    </recommendedName>
</protein>
<organism evidence="3 4">
    <name type="scientific">Polyplax serrata</name>
    <name type="common">Common mouse louse</name>
    <dbReference type="NCBI Taxonomy" id="468196"/>
    <lineage>
        <taxon>Eukaryota</taxon>
        <taxon>Metazoa</taxon>
        <taxon>Ecdysozoa</taxon>
        <taxon>Arthropoda</taxon>
        <taxon>Hexapoda</taxon>
        <taxon>Insecta</taxon>
        <taxon>Pterygota</taxon>
        <taxon>Neoptera</taxon>
        <taxon>Paraneoptera</taxon>
        <taxon>Psocodea</taxon>
        <taxon>Troctomorpha</taxon>
        <taxon>Phthiraptera</taxon>
        <taxon>Anoplura</taxon>
        <taxon>Polyplacidae</taxon>
        <taxon>Polyplax</taxon>
    </lineage>
</organism>
<evidence type="ECO:0000313" key="4">
    <source>
        <dbReference type="Proteomes" id="UP001359485"/>
    </source>
</evidence>
<feature type="region of interest" description="Disordered" evidence="1">
    <location>
        <begin position="182"/>
        <end position="239"/>
    </location>
</feature>
<accession>A0ABR1BJP2</accession>
<name>A0ABR1BJP2_POLSC</name>
<dbReference type="Pfam" id="PF12348">
    <property type="entry name" value="CLASP_N"/>
    <property type="match status" value="1"/>
</dbReference>
<evidence type="ECO:0000256" key="1">
    <source>
        <dbReference type="SAM" id="MobiDB-lite"/>
    </source>
</evidence>
<dbReference type="PANTHER" id="PTHR21567:SF87">
    <property type="entry name" value="CRESCERIN-LIKE PROTEIN CHE-12"/>
    <property type="match status" value="1"/>
</dbReference>
<evidence type="ECO:0000313" key="3">
    <source>
        <dbReference type="EMBL" id="KAK6642170.1"/>
    </source>
</evidence>
<dbReference type="InterPro" id="IPR034085">
    <property type="entry name" value="TOG"/>
</dbReference>
<reference evidence="3 4" key="1">
    <citation type="submission" date="2023-09" db="EMBL/GenBank/DDBJ databases">
        <title>Genomes of two closely related lineages of the louse Polyplax serrata with different host specificities.</title>
        <authorList>
            <person name="Martinu J."/>
            <person name="Tarabai H."/>
            <person name="Stefka J."/>
            <person name="Hypsa V."/>
        </authorList>
    </citation>
    <scope>NUCLEOTIDE SEQUENCE [LARGE SCALE GENOMIC DNA]</scope>
    <source>
        <strain evidence="3">98ZLc_SE</strain>
    </source>
</reference>
<sequence>MTVSGNDGNNNLFGQVRSKLNRLKWVDQTVMRATQMKEPDVESAEKKKQRRKCFRWTAVPCCWSLTSDNAVSAESDAETENWCLKLFKPSKRNGLNRENRNISEPEDKYSNSVKAVGLSNPENGFSGFSAFLPSIHSSQTDISYIRSNRANVQNKFGEVDENRLQDTMSELSGLLANSKSLAKSATRDSFTMRNQPADENEISNDLPEKDAESQSFSDGKFQNKMPDRRHIKGGESLPMTVASAPAVISTEQRGHTPSTSSSNSAEFGTLSGSELRLGKHTNETSIVTNYLEYSDFRGNIITSSSLIGTVDFSGRLPYRSYTTCNVKQKSKNVIVSKNANKVGISGNPFPETLKPFERPKEGLDTCFNQLESQQWEVNMLGLTSLVRLLRHHPAIVLSQLHPIIVALGRQIKNLRSQVARVACQASAEMFLILKRNVEPDLDELSGPLFHRSADTNRFIRADCNDALDNMVNSVGHAKAVSIIISKGTTHQNATVRAVAARLLLRLSERVGPEKMLSLPKEIRDKMLQTGASLLTEGKLETRAFAKQVFRIWSSHPTFSNLISEAISPNVMRQINKTLSALKG</sequence>
<feature type="compositionally biased region" description="Polar residues" evidence="1">
    <location>
        <begin position="182"/>
        <end position="194"/>
    </location>
</feature>
<dbReference type="EMBL" id="JAWJWF010000001">
    <property type="protein sequence ID" value="KAK6642170.1"/>
    <property type="molecule type" value="Genomic_DNA"/>
</dbReference>
<dbReference type="SUPFAM" id="SSF48371">
    <property type="entry name" value="ARM repeat"/>
    <property type="match status" value="1"/>
</dbReference>
<dbReference type="InterPro" id="IPR011989">
    <property type="entry name" value="ARM-like"/>
</dbReference>
<dbReference type="Gene3D" id="1.25.10.10">
    <property type="entry name" value="Leucine-rich Repeat Variant"/>
    <property type="match status" value="1"/>
</dbReference>
<proteinExistence type="predicted"/>
<keyword evidence="4" id="KW-1185">Reference proteome</keyword>
<dbReference type="PANTHER" id="PTHR21567">
    <property type="entry name" value="CLASP"/>
    <property type="match status" value="1"/>
</dbReference>
<evidence type="ECO:0000259" key="2">
    <source>
        <dbReference type="SMART" id="SM01349"/>
    </source>
</evidence>
<comment type="caution">
    <text evidence="3">The sequence shown here is derived from an EMBL/GenBank/DDBJ whole genome shotgun (WGS) entry which is preliminary data.</text>
</comment>
<dbReference type="InterPro" id="IPR024395">
    <property type="entry name" value="CLASP_N_dom"/>
</dbReference>
<dbReference type="InterPro" id="IPR016024">
    <property type="entry name" value="ARM-type_fold"/>
</dbReference>
<feature type="domain" description="TOG" evidence="2">
    <location>
        <begin position="348"/>
        <end position="583"/>
    </location>
</feature>
<feature type="region of interest" description="Disordered" evidence="1">
    <location>
        <begin position="249"/>
        <end position="268"/>
    </location>
</feature>
<dbReference type="SMART" id="SM01349">
    <property type="entry name" value="TOG"/>
    <property type="match status" value="1"/>
</dbReference>